<proteinExistence type="predicted"/>
<name>A0A4Z2FYX3_9TELE</name>
<keyword evidence="2" id="KW-1133">Transmembrane helix</keyword>
<organism evidence="3 4">
    <name type="scientific">Liparis tanakae</name>
    <name type="common">Tanaka's snailfish</name>
    <dbReference type="NCBI Taxonomy" id="230148"/>
    <lineage>
        <taxon>Eukaryota</taxon>
        <taxon>Metazoa</taxon>
        <taxon>Chordata</taxon>
        <taxon>Craniata</taxon>
        <taxon>Vertebrata</taxon>
        <taxon>Euteleostomi</taxon>
        <taxon>Actinopterygii</taxon>
        <taxon>Neopterygii</taxon>
        <taxon>Teleostei</taxon>
        <taxon>Neoteleostei</taxon>
        <taxon>Acanthomorphata</taxon>
        <taxon>Eupercaria</taxon>
        <taxon>Perciformes</taxon>
        <taxon>Cottioidei</taxon>
        <taxon>Cottales</taxon>
        <taxon>Liparidae</taxon>
        <taxon>Liparis</taxon>
    </lineage>
</organism>
<sequence length="73" mass="7846">MWLRRSGVPPVPLTTLLLGPGLFPAAFSLAAILAFSASMRFGLLSITWTTAYSTSEAKPNSRQPMSQMSMALT</sequence>
<keyword evidence="4" id="KW-1185">Reference proteome</keyword>
<gene>
    <name evidence="3" type="ORF">EYF80_043695</name>
</gene>
<accession>A0A4Z2FYX3</accession>
<reference evidence="3 4" key="1">
    <citation type="submission" date="2019-03" db="EMBL/GenBank/DDBJ databases">
        <title>First draft genome of Liparis tanakae, snailfish: a comprehensive survey of snailfish specific genes.</title>
        <authorList>
            <person name="Kim W."/>
            <person name="Song I."/>
            <person name="Jeong J.-H."/>
            <person name="Kim D."/>
            <person name="Kim S."/>
            <person name="Ryu S."/>
            <person name="Song J.Y."/>
            <person name="Lee S.K."/>
        </authorList>
    </citation>
    <scope>NUCLEOTIDE SEQUENCE [LARGE SCALE GENOMIC DNA]</scope>
    <source>
        <tissue evidence="3">Muscle</tissue>
    </source>
</reference>
<evidence type="ECO:0000313" key="4">
    <source>
        <dbReference type="Proteomes" id="UP000314294"/>
    </source>
</evidence>
<evidence type="ECO:0000256" key="2">
    <source>
        <dbReference type="SAM" id="Phobius"/>
    </source>
</evidence>
<dbReference type="Proteomes" id="UP000314294">
    <property type="component" value="Unassembled WGS sequence"/>
</dbReference>
<evidence type="ECO:0000313" key="3">
    <source>
        <dbReference type="EMBL" id="TNN46100.1"/>
    </source>
</evidence>
<feature type="transmembrane region" description="Helical" evidence="2">
    <location>
        <begin position="12"/>
        <end position="35"/>
    </location>
</feature>
<keyword evidence="2" id="KW-0812">Transmembrane</keyword>
<protein>
    <submittedName>
        <fullName evidence="3">Uncharacterized protein</fullName>
    </submittedName>
</protein>
<evidence type="ECO:0000256" key="1">
    <source>
        <dbReference type="SAM" id="MobiDB-lite"/>
    </source>
</evidence>
<dbReference type="AlphaFoldDB" id="A0A4Z2FYX3"/>
<feature type="region of interest" description="Disordered" evidence="1">
    <location>
        <begin position="54"/>
        <end position="73"/>
    </location>
</feature>
<keyword evidence="2" id="KW-0472">Membrane</keyword>
<dbReference type="EMBL" id="SRLO01000808">
    <property type="protein sequence ID" value="TNN46100.1"/>
    <property type="molecule type" value="Genomic_DNA"/>
</dbReference>
<comment type="caution">
    <text evidence="3">The sequence shown here is derived from an EMBL/GenBank/DDBJ whole genome shotgun (WGS) entry which is preliminary data.</text>
</comment>